<dbReference type="GO" id="GO:0005509">
    <property type="term" value="F:calcium ion binding"/>
    <property type="evidence" value="ECO:0007669"/>
    <property type="project" value="InterPro"/>
</dbReference>
<dbReference type="Gene3D" id="3.10.450.10">
    <property type="match status" value="1"/>
</dbReference>
<evidence type="ECO:0000259" key="13">
    <source>
        <dbReference type="PROSITE" id="PS50222"/>
    </source>
</evidence>
<evidence type="ECO:0000313" key="14">
    <source>
        <dbReference type="EMBL" id="KAI3425006.1"/>
    </source>
</evidence>
<dbReference type="Pfam" id="PF07992">
    <property type="entry name" value="Pyr_redox_2"/>
    <property type="match status" value="1"/>
</dbReference>
<dbReference type="InterPro" id="IPR023753">
    <property type="entry name" value="FAD/NAD-binding_dom"/>
</dbReference>
<evidence type="ECO:0000256" key="11">
    <source>
        <dbReference type="ARBA" id="ARBA00049010"/>
    </source>
</evidence>
<dbReference type="PANTHER" id="PTHR43706">
    <property type="entry name" value="NADH DEHYDROGENASE"/>
    <property type="match status" value="1"/>
</dbReference>
<feature type="compositionally biased region" description="Low complexity" evidence="12">
    <location>
        <begin position="937"/>
        <end position="972"/>
    </location>
</feature>
<evidence type="ECO:0000256" key="4">
    <source>
        <dbReference type="ARBA" id="ARBA00022630"/>
    </source>
</evidence>
<keyword evidence="5" id="KW-0472">Membrane</keyword>
<dbReference type="InterPro" id="IPR054585">
    <property type="entry name" value="NDH2-like_C"/>
</dbReference>
<dbReference type="EMBL" id="SIDB01000012">
    <property type="protein sequence ID" value="KAI3425006.1"/>
    <property type="molecule type" value="Genomic_DNA"/>
</dbReference>
<protein>
    <recommendedName>
        <fullName evidence="3">NADH:ubiquinone reductase (non-electrogenic)</fullName>
        <ecNumber evidence="3">1.6.5.9</ecNumber>
    </recommendedName>
</protein>
<evidence type="ECO:0000256" key="12">
    <source>
        <dbReference type="SAM" id="MobiDB-lite"/>
    </source>
</evidence>
<reference evidence="14" key="1">
    <citation type="journal article" date="2019" name="Plant J.">
        <title>Chlorella vulgaris genome assembly and annotation reveals the molecular basis for metabolic acclimation to high light conditions.</title>
        <authorList>
            <person name="Cecchin M."/>
            <person name="Marcolungo L."/>
            <person name="Rossato M."/>
            <person name="Girolomoni L."/>
            <person name="Cosentino E."/>
            <person name="Cuine S."/>
            <person name="Li-Beisson Y."/>
            <person name="Delledonne M."/>
            <person name="Ballottari M."/>
        </authorList>
    </citation>
    <scope>NUCLEOTIDE SEQUENCE</scope>
    <source>
        <strain evidence="14">211/11P</strain>
    </source>
</reference>
<feature type="region of interest" description="Disordered" evidence="12">
    <location>
        <begin position="898"/>
        <end position="917"/>
    </location>
</feature>
<keyword evidence="5" id="KW-0496">Mitochondrion</keyword>
<name>A0A9D4TGG4_CHLVU</name>
<dbReference type="GO" id="GO:0050136">
    <property type="term" value="F:NADH dehydrogenase (quinone) (non-electrogenic) activity"/>
    <property type="evidence" value="ECO:0007669"/>
    <property type="project" value="UniProtKB-EC"/>
</dbReference>
<dbReference type="InterPro" id="IPR036188">
    <property type="entry name" value="FAD/NAD-bd_sf"/>
</dbReference>
<evidence type="ECO:0000256" key="9">
    <source>
        <dbReference type="ARBA" id="ARBA00023027"/>
    </source>
</evidence>
<dbReference type="PANTHER" id="PTHR43706:SF47">
    <property type="entry name" value="EXTERNAL NADH-UBIQUINONE OXIDOREDUCTASE 1, MITOCHONDRIAL-RELATED"/>
    <property type="match status" value="1"/>
</dbReference>
<evidence type="ECO:0000256" key="6">
    <source>
        <dbReference type="ARBA" id="ARBA00022827"/>
    </source>
</evidence>
<evidence type="ECO:0000256" key="1">
    <source>
        <dbReference type="ARBA" id="ARBA00004637"/>
    </source>
</evidence>
<comment type="caution">
    <text evidence="14">The sequence shown here is derived from an EMBL/GenBank/DDBJ whole genome shotgun (WGS) entry which is preliminary data.</text>
</comment>
<keyword evidence="6" id="KW-0274">FAD</keyword>
<evidence type="ECO:0000313" key="15">
    <source>
        <dbReference type="Proteomes" id="UP001055712"/>
    </source>
</evidence>
<gene>
    <name evidence="14" type="ORF">D9Q98_008388</name>
</gene>
<evidence type="ECO:0000256" key="10">
    <source>
        <dbReference type="ARBA" id="ARBA00047599"/>
    </source>
</evidence>
<keyword evidence="7" id="KW-0809">Transit peptide</keyword>
<keyword evidence="8" id="KW-0560">Oxidoreductase</keyword>
<dbReference type="AlphaFoldDB" id="A0A9D4TGG4"/>
<feature type="domain" description="EF-hand" evidence="13">
    <location>
        <begin position="473"/>
        <end position="508"/>
    </location>
</feature>
<evidence type="ECO:0000256" key="2">
    <source>
        <dbReference type="ARBA" id="ARBA00005272"/>
    </source>
</evidence>
<evidence type="ECO:0000256" key="3">
    <source>
        <dbReference type="ARBA" id="ARBA00012637"/>
    </source>
</evidence>
<keyword evidence="15" id="KW-1185">Reference proteome</keyword>
<accession>A0A9D4TGG4</accession>
<dbReference type="EC" id="1.6.5.9" evidence="3"/>
<feature type="compositionally biased region" description="Basic and acidic residues" evidence="12">
    <location>
        <begin position="898"/>
        <end position="913"/>
    </location>
</feature>
<dbReference type="InterPro" id="IPR045024">
    <property type="entry name" value="NDH-2"/>
</dbReference>
<dbReference type="PROSITE" id="PS00287">
    <property type="entry name" value="CYSTATIN"/>
    <property type="match status" value="1"/>
</dbReference>
<organism evidence="14 15">
    <name type="scientific">Chlorella vulgaris</name>
    <name type="common">Green alga</name>
    <dbReference type="NCBI Taxonomy" id="3077"/>
    <lineage>
        <taxon>Eukaryota</taxon>
        <taxon>Viridiplantae</taxon>
        <taxon>Chlorophyta</taxon>
        <taxon>core chlorophytes</taxon>
        <taxon>Trebouxiophyceae</taxon>
        <taxon>Chlorellales</taxon>
        <taxon>Chlorellaceae</taxon>
        <taxon>Chlorella clade</taxon>
        <taxon>Chlorella</taxon>
    </lineage>
</organism>
<dbReference type="InterPro" id="IPR018247">
    <property type="entry name" value="EF_Hand_1_Ca_BS"/>
</dbReference>
<dbReference type="Proteomes" id="UP001055712">
    <property type="component" value="Unassembled WGS sequence"/>
</dbReference>
<comment type="catalytic activity">
    <reaction evidence="10">
        <text>a quinone + NADH + H(+) = a quinol + NAD(+)</text>
        <dbReference type="Rhea" id="RHEA:46160"/>
        <dbReference type="ChEBI" id="CHEBI:15378"/>
        <dbReference type="ChEBI" id="CHEBI:24646"/>
        <dbReference type="ChEBI" id="CHEBI:57540"/>
        <dbReference type="ChEBI" id="CHEBI:57945"/>
        <dbReference type="ChEBI" id="CHEBI:132124"/>
        <dbReference type="EC" id="1.6.5.9"/>
    </reaction>
</comment>
<keyword evidence="4" id="KW-0285">Flavoprotein</keyword>
<dbReference type="Pfam" id="PF22366">
    <property type="entry name" value="NDH2_C"/>
    <property type="match status" value="1"/>
</dbReference>
<dbReference type="OrthoDB" id="3244603at2759"/>
<evidence type="ECO:0000256" key="5">
    <source>
        <dbReference type="ARBA" id="ARBA00022792"/>
    </source>
</evidence>
<comment type="catalytic activity">
    <reaction evidence="11">
        <text>a ubiquinone + NADH + H(+) = a ubiquinol + NAD(+)</text>
        <dbReference type="Rhea" id="RHEA:23152"/>
        <dbReference type="Rhea" id="RHEA-COMP:9565"/>
        <dbReference type="Rhea" id="RHEA-COMP:9566"/>
        <dbReference type="ChEBI" id="CHEBI:15378"/>
        <dbReference type="ChEBI" id="CHEBI:16389"/>
        <dbReference type="ChEBI" id="CHEBI:17976"/>
        <dbReference type="ChEBI" id="CHEBI:57540"/>
        <dbReference type="ChEBI" id="CHEBI:57945"/>
    </reaction>
</comment>
<sequence>MVGRRLLLAAVSYGRAAARSPSAFQHVLSTVAGNGVGAAAAPSAAVLGSNHRWAAALAACLGVGAAGVHLLAGSDSTAGCEAASQPPDAVLPAVGEAAADAVPPKRKTRVVVLGSGWGAVAFLKNLDWKGAFGPDGQYEVVVVSPRSYFLYTPLLPGAAAGSVQERSITEPIRNLLAGQGQYYQAECTGIDAERQVVHCAVDRCEVCKAVHHEKGCGGAEQPAKKGWGRAAAAAATPTTPLRDTFEVPYDILLVGVGSVNNTFGIQGVRERCFFLKSIDDAHRLRVHISKVVEHAGLPHLSPEERRRHLNFVVVGGGPTGVELAAELHDFVQEDVARLMPRLKDDISINILDTMDHLLGAFDRQLSEYTASHFQREGINVQLGTMVRNVGEGELTVTRNGNKTEEKVPFGTCVWATGVAMHPLVKGLKEQLQTQLEDVQNSRTGIVVDSHLRVKGTNGTIFALGDCAVTNQDKSVENAALLFAEADKNKDNRLSRGEITGLLKRAGKKYPQMGELAAMLEEGVLEKAARGVWGASRKEGRYSKHVERLAAGLSFDEFQELLSDMDTLLRALPPTAQVAAQEGKYLAKLFSQHQLAPAPRPPAALAAAYGNAYNQNIEMSHWVPMPTDAPLFNYRHFGTFAYVGMDRAVLSLPSTYPFSALQGWLVGLTWRGFETWGQVSARNRWMVQSDWLRTKIFGRNITEHRTPGNHLAAVRTFLCLLHRAFPYKAIHHTNAPRHQSIMRIAPLLLALCLGVSLVSAAADHDDMTDANCGSAAGVVGGYSPIDSAVAEDVLSAVLTQVESTYGSNITELIGNSNLCSANETEFTATGCSQVVAGTNYKLWINMSCTVGDNDYTVGVHVHAFEPLPSAADNSIQVSDVDVLFVTVNGEMINEADAWDHTADDGHDHTDDSHGMDMNTSMDDGMMGSGSGMVGTAFGTDSNSATDTSGTTGTSNTDGTSNTTDTTESDNGSN</sequence>
<dbReference type="SUPFAM" id="SSF51905">
    <property type="entry name" value="FAD/NAD(P)-binding domain"/>
    <property type="match status" value="2"/>
</dbReference>
<evidence type="ECO:0000256" key="8">
    <source>
        <dbReference type="ARBA" id="ARBA00023002"/>
    </source>
</evidence>
<comment type="similarity">
    <text evidence="2">Belongs to the NADH dehydrogenase family.</text>
</comment>
<dbReference type="InterPro" id="IPR002048">
    <property type="entry name" value="EF_hand_dom"/>
</dbReference>
<proteinExistence type="inferred from homology"/>
<dbReference type="InterPro" id="IPR018073">
    <property type="entry name" value="Prot_inh_cystat_CS"/>
</dbReference>
<dbReference type="GO" id="GO:0005743">
    <property type="term" value="C:mitochondrial inner membrane"/>
    <property type="evidence" value="ECO:0007669"/>
    <property type="project" value="UniProtKB-SubCell"/>
</dbReference>
<dbReference type="Gene3D" id="3.50.50.100">
    <property type="match status" value="2"/>
</dbReference>
<comment type="subcellular location">
    <subcellularLocation>
        <location evidence="1">Mitochondrion inner membrane</location>
        <topology evidence="1">Peripheral membrane protein</topology>
    </subcellularLocation>
</comment>
<keyword evidence="5" id="KW-0999">Mitochondrion inner membrane</keyword>
<evidence type="ECO:0000256" key="7">
    <source>
        <dbReference type="ARBA" id="ARBA00022946"/>
    </source>
</evidence>
<keyword evidence="9" id="KW-0520">NAD</keyword>
<dbReference type="PROSITE" id="PS00018">
    <property type="entry name" value="EF_HAND_1"/>
    <property type="match status" value="1"/>
</dbReference>
<feature type="region of interest" description="Disordered" evidence="12">
    <location>
        <begin position="929"/>
        <end position="972"/>
    </location>
</feature>
<reference evidence="14" key="2">
    <citation type="submission" date="2020-11" db="EMBL/GenBank/DDBJ databases">
        <authorList>
            <person name="Cecchin M."/>
            <person name="Marcolungo L."/>
            <person name="Rossato M."/>
            <person name="Girolomoni L."/>
            <person name="Cosentino E."/>
            <person name="Cuine S."/>
            <person name="Li-Beisson Y."/>
            <person name="Delledonne M."/>
            <person name="Ballottari M."/>
        </authorList>
    </citation>
    <scope>NUCLEOTIDE SEQUENCE</scope>
    <source>
        <strain evidence="14">211/11P</strain>
        <tissue evidence="14">Whole cell</tissue>
    </source>
</reference>
<dbReference type="PROSITE" id="PS50222">
    <property type="entry name" value="EF_HAND_2"/>
    <property type="match status" value="1"/>
</dbReference>